<feature type="compositionally biased region" description="Basic and acidic residues" evidence="3">
    <location>
        <begin position="1320"/>
        <end position="1352"/>
    </location>
</feature>
<evidence type="ECO:0000256" key="1">
    <source>
        <dbReference type="PROSITE-ProRule" id="PRU00176"/>
    </source>
</evidence>
<proteinExistence type="predicted"/>
<feature type="compositionally biased region" description="Basic and acidic residues" evidence="3">
    <location>
        <begin position="319"/>
        <end position="336"/>
    </location>
</feature>
<sequence>MISHGAIPPSAPSFRVVTPIPLPNPNMQHAEFQNHFVPNPNVQSSGMNPVSIMLPDVATGPGAVKVFVPPLRSPGMLQVYPDPTLRSFGQIPNGFPTMPTSASQRILPFLGIPHYSTPYTAMIRPACPPHPPGAIGVLPPLPHCPVPGIHGVPPITPLVLRPVVPVIAPIEKPQTTIYVGKIAPTVEDDFMLSILLVGYWFVIFDCRLIIYIPVIHLDVITLPYSFSDVFIYEALRFSTLISLLFLKLCGHVKSWKRAQDPTDGTPRGFGFCKFDSAEGVLRSMRLLSKFNIDGQELLLNVNQATREYLKHYVEKKRESEKKLKETESEGAQKEDGSAAGVPKNESPKPLVDDLKKDGNESGLKENHDAANFGIVTEKDQQADRDALEKLTSMMEERIKTKPLPLPPMHTPAYGSGNSNSEVPSKLKGGDSNMDIDAAEDKNDDETTSESKCISEHDRPETSSPKVCRRHDRRKRDSGREQDREREKEWKLERYYREMERERVRRQRERDMKNQEDEHLYKNRVKEWESRVRVREYYRLRERKIEKDWECERRREIMNHEDESNGDDTRKRRRMSILFEEKRKKKQWEKEADLADRLREEGEIVEDKTMEIKEPQQQKYEFKIFSCQVTNGSEKIITPEETDVENKDNAVEQAYESDSGRGDAKNGTADVSTSALDMMQSNNSPIRKLGFSLEGSEKRSAVLSLFHEEDHNDAQKGKEMKSLVPNDISIEDLQPVQHTVLGAPSPNLAATAEFSKHISNFDPKEAMHNADGERNRQSIDRSTLQVQDRNDEETNCTKNENIENTLDRDRDLEHVPNKMSTPENNLLDPKQLIDMIPKSEELFSYEINWALHDKAGIQSMASDFRNAGSNYSFLCKHPNRAQALSLCQRTAKSETPSIVEGTSQEVKCGLWSFPFEDRVELEPSGVSEQVYENDSGHVNIAGNVILKDRLVDDSIVASDMMLSNNSPARKLGFNIVEFGKRTVVPYLFHEEDRDDAQKEKKMRSLVPFDYSTVELQPVQPTDIGVPLPNLAATAEFTKHVTNINPKEERPDTESERTRQSNDRSTHQDQHQNDVESNFSRNENIDNTQDQYRDRDHGPDKLTPESNRLGVKQLIDMIPKTEEFSYDEINWATYDKVQSLMCDMGNAVSKYSLLSKCPWQMKTTANRSQTPPLRQMAADSETPSIVEETLKEDGCGVQSLPLEGRVELGPSRVCTSISRDEILKNVTGDDSTILSIVASDTMLSNNSPAKLGFGLVGSRELSVVPSLPHEEDYDDARGEKKMGPLIDYSTEELQPVQLTVFGAPPPNLAATTEFTKHISKINPKEERFDMERETKRRSNERLTHRDQDQNDRGSNRSSNENIDKTLNQDREREHGLAMLKRSENQLLNVKQLIDVVPKTEELFSCEINGAMFDKVSNSVHIELFYLFQSLVPELLRLNNSPKLQTGIQSSARNFDNAGTKSSLLSIHPRQMKTVKNRTQTPPLHQRTTESLTPSVVQKTSQEVRCAVRSLPLDGQVELGGIIEGIAPPMESAVDIPLMPMEAKPGHQPAVGITAMPIPPAATAAIHKGTTEGTTEEPIAEKIEPMPAEAPITMAPVEAIVTAPSVKEFPITSCSQQCVVDGQCTCSPSCDKGNGGDLYKSSFCASISLPPKSTCEGWTDMVAAMNEDTQSQGTSDAPTAGSIVVGGYKVRPSSAPVLRAVFNRHRDIASGCRLKDVTTKAFFLEVVCSVVMEMQQKSVKSLRRSDLERWDRLLADSEAVGIQIDWIRTRTTELASMMDAACKFTAIENLRKVQFSALEAAKKALEDAKATMAEAKANLSAAVMHMVAAREEVVLMEVRCVEAEERAKKAEQVYAPACEAARSILRFKTGSVAEGLI</sequence>
<feature type="compositionally biased region" description="Basic residues" evidence="3">
    <location>
        <begin position="466"/>
        <end position="476"/>
    </location>
</feature>
<dbReference type="Gene3D" id="3.30.70.330">
    <property type="match status" value="1"/>
</dbReference>
<dbReference type="InterPro" id="IPR035979">
    <property type="entry name" value="RBD_domain_sf"/>
</dbReference>
<evidence type="ECO:0000313" key="5">
    <source>
        <dbReference type="EMBL" id="KAF8399266.1"/>
    </source>
</evidence>
<dbReference type="InterPro" id="IPR007942">
    <property type="entry name" value="PLipase-like"/>
</dbReference>
<feature type="compositionally biased region" description="Basic and acidic residues" evidence="3">
    <location>
        <begin position="350"/>
        <end position="368"/>
    </location>
</feature>
<accession>A0A834Z5K2</accession>
<dbReference type="PROSITE" id="PS50102">
    <property type="entry name" value="RRM"/>
    <property type="match status" value="1"/>
</dbReference>
<feature type="region of interest" description="Disordered" evidence="3">
    <location>
        <begin position="1315"/>
        <end position="1368"/>
    </location>
</feature>
<keyword evidence="2" id="KW-0175">Coiled coil</keyword>
<dbReference type="InterPro" id="IPR000504">
    <property type="entry name" value="RRM_dom"/>
</dbReference>
<feature type="compositionally biased region" description="Basic and acidic residues" evidence="3">
    <location>
        <begin position="376"/>
        <end position="399"/>
    </location>
</feature>
<feature type="compositionally biased region" description="Basic and acidic residues" evidence="3">
    <location>
        <begin position="1044"/>
        <end position="1072"/>
    </location>
</feature>
<dbReference type="InterPro" id="IPR034268">
    <property type="entry name" value="RBM25_RRM"/>
</dbReference>
<dbReference type="EMBL" id="JABCRI010000010">
    <property type="protein sequence ID" value="KAF8399266.1"/>
    <property type="molecule type" value="Genomic_DNA"/>
</dbReference>
<feature type="region of interest" description="Disordered" evidence="3">
    <location>
        <begin position="1472"/>
        <end position="1492"/>
    </location>
</feature>
<dbReference type="PANTHER" id="PTHR47334">
    <property type="entry name" value="SPLICING FACTOR PWI DOMAIN-CONTAINING PROTEIN / RNA RECOGNITION MOTIF (RRM)-CONTAINING PROTEIN"/>
    <property type="match status" value="1"/>
</dbReference>
<organism evidence="5 6">
    <name type="scientific">Tetracentron sinense</name>
    <name type="common">Spur-leaf</name>
    <dbReference type="NCBI Taxonomy" id="13715"/>
    <lineage>
        <taxon>Eukaryota</taxon>
        <taxon>Viridiplantae</taxon>
        <taxon>Streptophyta</taxon>
        <taxon>Embryophyta</taxon>
        <taxon>Tracheophyta</taxon>
        <taxon>Spermatophyta</taxon>
        <taxon>Magnoliopsida</taxon>
        <taxon>Trochodendrales</taxon>
        <taxon>Trochodendraceae</taxon>
        <taxon>Tetracentron</taxon>
    </lineage>
</organism>
<feature type="compositionally biased region" description="Polar residues" evidence="3">
    <location>
        <begin position="1073"/>
        <end position="1088"/>
    </location>
</feature>
<dbReference type="PANTHER" id="PTHR47334:SF2">
    <property type="entry name" value="RNA-BINDING MOTIF PROTEIN 25"/>
    <property type="match status" value="1"/>
</dbReference>
<evidence type="ECO:0000256" key="2">
    <source>
        <dbReference type="SAM" id="Coils"/>
    </source>
</evidence>
<protein>
    <recommendedName>
        <fullName evidence="4">RRM domain-containing protein</fullName>
    </recommendedName>
</protein>
<feature type="compositionally biased region" description="Basic and acidic residues" evidence="3">
    <location>
        <begin position="477"/>
        <end position="487"/>
    </location>
</feature>
<evidence type="ECO:0000256" key="3">
    <source>
        <dbReference type="SAM" id="MobiDB-lite"/>
    </source>
</evidence>
<feature type="compositionally biased region" description="Basic and acidic residues" evidence="3">
    <location>
        <begin position="1089"/>
        <end position="1101"/>
    </location>
</feature>
<feature type="region of interest" description="Disordered" evidence="3">
    <location>
        <begin position="763"/>
        <end position="824"/>
    </location>
</feature>
<feature type="compositionally biased region" description="Basic and acidic residues" evidence="3">
    <location>
        <begin position="1359"/>
        <end position="1368"/>
    </location>
</feature>
<feature type="coiled-coil region" evidence="2">
    <location>
        <begin position="1795"/>
        <end position="1850"/>
    </location>
</feature>
<dbReference type="InterPro" id="IPR053294">
    <property type="entry name" value="RBM_PWI_domain"/>
</dbReference>
<comment type="caution">
    <text evidence="5">The sequence shown here is derived from an EMBL/GenBank/DDBJ whole genome shotgun (WGS) entry which is preliminary data.</text>
</comment>
<feature type="domain" description="RRM" evidence="4">
    <location>
        <begin position="215"/>
        <end position="306"/>
    </location>
</feature>
<dbReference type="Pfam" id="PF05278">
    <property type="entry name" value="PEARLI-4"/>
    <property type="match status" value="1"/>
</dbReference>
<feature type="region of interest" description="Disordered" evidence="3">
    <location>
        <begin position="319"/>
        <end position="487"/>
    </location>
</feature>
<dbReference type="GO" id="GO:0003723">
    <property type="term" value="F:RNA binding"/>
    <property type="evidence" value="ECO:0007669"/>
    <property type="project" value="UniProtKB-UniRule"/>
</dbReference>
<feature type="compositionally biased region" description="Basic and acidic residues" evidence="3">
    <location>
        <begin position="763"/>
        <end position="778"/>
    </location>
</feature>
<gene>
    <name evidence="5" type="ORF">HHK36_015131</name>
</gene>
<feature type="compositionally biased region" description="Basic and acidic residues" evidence="3">
    <location>
        <begin position="804"/>
        <end position="815"/>
    </location>
</feature>
<reference evidence="5 6" key="1">
    <citation type="submission" date="2020-04" db="EMBL/GenBank/DDBJ databases">
        <title>Plant Genome Project.</title>
        <authorList>
            <person name="Zhang R.-G."/>
        </authorList>
    </citation>
    <scope>NUCLEOTIDE SEQUENCE [LARGE SCALE GENOMIC DNA]</scope>
    <source>
        <strain evidence="5">YNK0</strain>
        <tissue evidence="5">Leaf</tissue>
    </source>
</reference>
<feature type="region of interest" description="Disordered" evidence="3">
    <location>
        <begin position="1035"/>
        <end position="1106"/>
    </location>
</feature>
<evidence type="ECO:0000259" key="4">
    <source>
        <dbReference type="PROSITE" id="PS50102"/>
    </source>
</evidence>
<evidence type="ECO:0000313" key="6">
    <source>
        <dbReference type="Proteomes" id="UP000655225"/>
    </source>
</evidence>
<dbReference type="CDD" id="cd12446">
    <property type="entry name" value="RRM_RBM25"/>
    <property type="match status" value="1"/>
</dbReference>
<keyword evidence="6" id="KW-1185">Reference proteome</keyword>
<keyword evidence="1" id="KW-0694">RNA-binding</keyword>
<dbReference type="InterPro" id="IPR012677">
    <property type="entry name" value="Nucleotide-bd_a/b_plait_sf"/>
</dbReference>
<dbReference type="Proteomes" id="UP000655225">
    <property type="component" value="Unassembled WGS sequence"/>
</dbReference>
<dbReference type="OrthoDB" id="6275295at2759"/>
<dbReference type="SUPFAM" id="SSF54928">
    <property type="entry name" value="RNA-binding domain, RBD"/>
    <property type="match status" value="1"/>
</dbReference>
<name>A0A834Z5K2_TETSI</name>